<dbReference type="RefSeq" id="WP_167575392.1">
    <property type="nucleotide sequence ID" value="NZ_CP050321.1"/>
</dbReference>
<organism evidence="1 2">
    <name type="scientific">Kluyvera genomosp. 3</name>
    <dbReference type="NCBI Taxonomy" id="2774055"/>
    <lineage>
        <taxon>Bacteria</taxon>
        <taxon>Pseudomonadati</taxon>
        <taxon>Pseudomonadota</taxon>
        <taxon>Gammaproteobacteria</taxon>
        <taxon>Enterobacterales</taxon>
        <taxon>Enterobacteriaceae</taxon>
        <taxon>Kluyvera</taxon>
    </lineage>
</organism>
<evidence type="ECO:0000313" key="2">
    <source>
        <dbReference type="Proteomes" id="UP000503580"/>
    </source>
</evidence>
<accession>A0A6G9RKA0</accession>
<evidence type="ECO:0000313" key="1">
    <source>
        <dbReference type="EMBL" id="QIR26695.1"/>
    </source>
</evidence>
<name>A0A6G9RKA0_9ENTR</name>
<proteinExistence type="predicted"/>
<dbReference type="KEGG" id="kgn:GY169_07630"/>
<dbReference type="Proteomes" id="UP000503580">
    <property type="component" value="Chromosome"/>
</dbReference>
<protein>
    <submittedName>
        <fullName evidence="1">Uncharacterized protein</fullName>
    </submittedName>
</protein>
<sequence length="117" mass="14052">MTIDDLPLCDQRIQEILKAFSATRSEFKERHPTLLRFMDLHDFRLTVEGTTDLNLYEITLYVKSEPSMNLVFTVNYNELNNLQKFLQLRFQMADEFFKEHASESQRQVFLYDEITEF</sequence>
<dbReference type="AlphaFoldDB" id="A0A6G9RKA0"/>
<dbReference type="EMBL" id="CP050321">
    <property type="protein sequence ID" value="QIR26695.1"/>
    <property type="molecule type" value="Genomic_DNA"/>
</dbReference>
<gene>
    <name evidence="1" type="ORF">GY169_07630</name>
</gene>
<keyword evidence="2" id="KW-1185">Reference proteome</keyword>
<reference evidence="1 2" key="1">
    <citation type="submission" date="2020-02" db="EMBL/GenBank/DDBJ databases">
        <title>Whole genome PO2S7.</title>
        <authorList>
            <person name="Singha K.M."/>
        </authorList>
    </citation>
    <scope>NUCLEOTIDE SEQUENCE [LARGE SCALE GENOMIC DNA]</scope>
    <source>
        <strain evidence="1 2">PO2S7</strain>
    </source>
</reference>